<evidence type="ECO:0000256" key="12">
    <source>
        <dbReference type="SAM" id="Phobius"/>
    </source>
</evidence>
<feature type="transmembrane region" description="Helical" evidence="12">
    <location>
        <begin position="446"/>
        <end position="463"/>
    </location>
</feature>
<accession>A0A226DM55</accession>
<feature type="transmembrane region" description="Helical" evidence="12">
    <location>
        <begin position="182"/>
        <end position="203"/>
    </location>
</feature>
<evidence type="ECO:0000256" key="3">
    <source>
        <dbReference type="ARBA" id="ARBA00022687"/>
    </source>
</evidence>
<evidence type="ECO:0000256" key="5">
    <source>
        <dbReference type="ARBA" id="ARBA00022989"/>
    </source>
</evidence>
<keyword evidence="5 12" id="KW-1133">Transmembrane helix</keyword>
<evidence type="ECO:0000256" key="11">
    <source>
        <dbReference type="ARBA" id="ARBA00047978"/>
    </source>
</evidence>
<keyword evidence="7" id="KW-0012">Acyltransferase</keyword>
<dbReference type="OrthoDB" id="5968863at2759"/>
<feature type="transmembrane region" description="Helical" evidence="12">
    <location>
        <begin position="330"/>
        <end position="358"/>
    </location>
</feature>
<organism evidence="13 14">
    <name type="scientific">Folsomia candida</name>
    <name type="common">Springtail</name>
    <dbReference type="NCBI Taxonomy" id="158441"/>
    <lineage>
        <taxon>Eukaryota</taxon>
        <taxon>Metazoa</taxon>
        <taxon>Ecdysozoa</taxon>
        <taxon>Arthropoda</taxon>
        <taxon>Hexapoda</taxon>
        <taxon>Collembola</taxon>
        <taxon>Entomobryomorpha</taxon>
        <taxon>Isotomoidea</taxon>
        <taxon>Isotomidae</taxon>
        <taxon>Proisotominae</taxon>
        <taxon>Folsomia</taxon>
    </lineage>
</organism>
<feature type="transmembrane region" description="Helical" evidence="12">
    <location>
        <begin position="49"/>
        <end position="67"/>
    </location>
</feature>
<comment type="subcellular location">
    <subcellularLocation>
        <location evidence="1">Membrane</location>
        <topology evidence="1">Multi-pass membrane protein</topology>
    </subcellularLocation>
</comment>
<dbReference type="GO" id="GO:0061355">
    <property type="term" value="P:Wnt protein secretion"/>
    <property type="evidence" value="ECO:0007669"/>
    <property type="project" value="TreeGrafter"/>
</dbReference>
<dbReference type="PANTHER" id="PTHR13906:SF12">
    <property type="entry name" value="PROTEIN-SERINE O-PALMITOLEOYLTRANSFERASE PORCUPINE"/>
    <property type="match status" value="1"/>
</dbReference>
<dbReference type="EC" id="2.3.1.250" evidence="9"/>
<dbReference type="EMBL" id="LNIX01000017">
    <property type="protein sequence ID" value="OXA45737.1"/>
    <property type="molecule type" value="Genomic_DNA"/>
</dbReference>
<keyword evidence="14" id="KW-1185">Reference proteome</keyword>
<feature type="transmembrane region" description="Helical" evidence="12">
    <location>
        <begin position="152"/>
        <end position="170"/>
    </location>
</feature>
<comment type="similarity">
    <text evidence="8">Belongs to the membrane-bound acyltransferase family. Porcupine subfamily.</text>
</comment>
<evidence type="ECO:0000313" key="13">
    <source>
        <dbReference type="EMBL" id="OXA45737.1"/>
    </source>
</evidence>
<dbReference type="GO" id="GO:0005783">
    <property type="term" value="C:endoplasmic reticulum"/>
    <property type="evidence" value="ECO:0007669"/>
    <property type="project" value="TreeGrafter"/>
</dbReference>
<evidence type="ECO:0000256" key="6">
    <source>
        <dbReference type="ARBA" id="ARBA00023136"/>
    </source>
</evidence>
<reference evidence="13 14" key="1">
    <citation type="submission" date="2015-12" db="EMBL/GenBank/DDBJ databases">
        <title>The genome of Folsomia candida.</title>
        <authorList>
            <person name="Faddeeva A."/>
            <person name="Derks M.F."/>
            <person name="Anvar Y."/>
            <person name="Smit S."/>
            <person name="Van Straalen N."/>
            <person name="Roelofs D."/>
        </authorList>
    </citation>
    <scope>NUCLEOTIDE SEQUENCE [LARGE SCALE GENOMIC DNA]</scope>
    <source>
        <strain evidence="13 14">VU population</strain>
        <tissue evidence="13">Whole body</tissue>
    </source>
</reference>
<dbReference type="GO" id="GO:1990698">
    <property type="term" value="F:palmitoleoyltransferase activity"/>
    <property type="evidence" value="ECO:0007669"/>
    <property type="project" value="UniProtKB-EC"/>
</dbReference>
<gene>
    <name evidence="13" type="ORF">Fcan01_19747</name>
</gene>
<keyword evidence="6 12" id="KW-0472">Membrane</keyword>
<comment type="catalytic activity">
    <reaction evidence="11">
        <text>[Wnt protein]-L-serine + (9Z)-hexadecenoyl-CoA = [Wnt protein]-O-(9Z)-hexadecenoyl-L-serine + CoA</text>
        <dbReference type="Rhea" id="RHEA:45336"/>
        <dbReference type="Rhea" id="RHEA-COMP:11170"/>
        <dbReference type="Rhea" id="RHEA-COMP:11171"/>
        <dbReference type="ChEBI" id="CHEBI:29999"/>
        <dbReference type="ChEBI" id="CHEBI:57287"/>
        <dbReference type="ChEBI" id="CHEBI:61540"/>
        <dbReference type="ChEBI" id="CHEBI:85189"/>
        <dbReference type="EC" id="2.3.1.250"/>
    </reaction>
</comment>
<dbReference type="PANTHER" id="PTHR13906">
    <property type="entry name" value="PORCUPINE"/>
    <property type="match status" value="1"/>
</dbReference>
<proteinExistence type="inferred from homology"/>
<protein>
    <recommendedName>
        <fullName evidence="10">Protein-serine O-palmitoleoyltransferase porcupine</fullName>
        <ecNumber evidence="9">2.3.1.250</ecNumber>
    </recommendedName>
</protein>
<dbReference type="AlphaFoldDB" id="A0A226DM55"/>
<dbReference type="Pfam" id="PF03062">
    <property type="entry name" value="MBOAT"/>
    <property type="match status" value="1"/>
</dbReference>
<dbReference type="GO" id="GO:0017147">
    <property type="term" value="F:Wnt-protein binding"/>
    <property type="evidence" value="ECO:0007669"/>
    <property type="project" value="TreeGrafter"/>
</dbReference>
<sequence>MAMDYMTDEDVDYYGDYEDDDMLVEEGDATYMSITDIFKQCLEPTLTEAFGQVAWMLCACLALRLLNHHLNVGQRVDHILSVCLGLVALVSVVGGNAIFTIVPAVMGYFMVSTCAKSSGILHSQIATIVLVCYLVVREYVGILPESWEQVRGIQMIIVMKILSLCFDMGIGYQTTLPSFDQYLGYIFCPANLIFGPWIPFDVYCRLFEGQTQTIWWVLPAFGAAVCSFLSLGVSSCLLYWVFLGTQSRWLLTFRDAMAVRFSHYFISYLSELSCLLTGIANDSVITVTEPWRIEMPRSLVDVVVCWNKPMHRWLRVYIFRPSIKWGTFQAVLWTFAVSSMLHGLNFGLTSVLLSLGLYTYVEHTLREKLATIFNACIRSRKCPANCSHTFKSDNFTVFMINVIFGLLAIFNLAYLGVMISKSHIDTDVPPTVLESINDDLKKWKDLNFLSHVVMLCIYLASLVI</sequence>
<evidence type="ECO:0000256" key="7">
    <source>
        <dbReference type="ARBA" id="ARBA00023315"/>
    </source>
</evidence>
<dbReference type="InterPro" id="IPR049941">
    <property type="entry name" value="LPLAT_7/PORCN-like"/>
</dbReference>
<comment type="caution">
    <text evidence="13">The sequence shown here is derived from an EMBL/GenBank/DDBJ whole genome shotgun (WGS) entry which is preliminary data.</text>
</comment>
<feature type="transmembrane region" description="Helical" evidence="12">
    <location>
        <begin position="215"/>
        <end position="242"/>
    </location>
</feature>
<name>A0A226DM55_FOLCA</name>
<evidence type="ECO:0000256" key="8">
    <source>
        <dbReference type="ARBA" id="ARBA00038269"/>
    </source>
</evidence>
<evidence type="ECO:0000256" key="9">
    <source>
        <dbReference type="ARBA" id="ARBA00038867"/>
    </source>
</evidence>
<keyword evidence="3" id="KW-0879">Wnt signaling pathway</keyword>
<evidence type="ECO:0000256" key="4">
    <source>
        <dbReference type="ARBA" id="ARBA00022692"/>
    </source>
</evidence>
<dbReference type="GO" id="GO:0016055">
    <property type="term" value="P:Wnt signaling pathway"/>
    <property type="evidence" value="ECO:0007669"/>
    <property type="project" value="UniProtKB-KW"/>
</dbReference>
<evidence type="ECO:0000256" key="2">
    <source>
        <dbReference type="ARBA" id="ARBA00022679"/>
    </source>
</evidence>
<evidence type="ECO:0000313" key="14">
    <source>
        <dbReference type="Proteomes" id="UP000198287"/>
    </source>
</evidence>
<feature type="transmembrane region" description="Helical" evidence="12">
    <location>
        <begin position="397"/>
        <end position="419"/>
    </location>
</feature>
<keyword evidence="2 13" id="KW-0808">Transferase</keyword>
<keyword evidence="4 12" id="KW-0812">Transmembrane</keyword>
<dbReference type="GO" id="GO:0016020">
    <property type="term" value="C:membrane"/>
    <property type="evidence" value="ECO:0007669"/>
    <property type="project" value="UniProtKB-SubCell"/>
</dbReference>
<dbReference type="Proteomes" id="UP000198287">
    <property type="component" value="Unassembled WGS sequence"/>
</dbReference>
<feature type="transmembrane region" description="Helical" evidence="12">
    <location>
        <begin position="121"/>
        <end position="140"/>
    </location>
</feature>
<dbReference type="GO" id="GO:0030258">
    <property type="term" value="P:lipid modification"/>
    <property type="evidence" value="ECO:0007669"/>
    <property type="project" value="TreeGrafter"/>
</dbReference>
<dbReference type="OMA" id="WRQRSDW"/>
<evidence type="ECO:0000256" key="1">
    <source>
        <dbReference type="ARBA" id="ARBA00004141"/>
    </source>
</evidence>
<evidence type="ECO:0000256" key="10">
    <source>
        <dbReference type="ARBA" id="ARBA00040371"/>
    </source>
</evidence>
<dbReference type="STRING" id="158441.A0A226DM55"/>
<feature type="transmembrane region" description="Helical" evidence="12">
    <location>
        <begin position="79"/>
        <end position="109"/>
    </location>
</feature>
<dbReference type="InterPro" id="IPR004299">
    <property type="entry name" value="MBOAT_fam"/>
</dbReference>